<accession>A0A498JTP6</accession>
<comment type="caution">
    <text evidence="2">The sequence shown here is derived from an EMBL/GenBank/DDBJ whole genome shotgun (WGS) entry which is preliminary data.</text>
</comment>
<proteinExistence type="predicted"/>
<evidence type="ECO:0000313" key="4">
    <source>
        <dbReference type="Proteomes" id="UP000290289"/>
    </source>
</evidence>
<keyword evidence="4" id="KW-1185">Reference proteome</keyword>
<feature type="compositionally biased region" description="Low complexity" evidence="1">
    <location>
        <begin position="43"/>
        <end position="62"/>
    </location>
</feature>
<organism evidence="2 4">
    <name type="scientific">Malus domestica</name>
    <name type="common">Apple</name>
    <name type="synonym">Pyrus malus</name>
    <dbReference type="NCBI Taxonomy" id="3750"/>
    <lineage>
        <taxon>Eukaryota</taxon>
        <taxon>Viridiplantae</taxon>
        <taxon>Streptophyta</taxon>
        <taxon>Embryophyta</taxon>
        <taxon>Tracheophyta</taxon>
        <taxon>Spermatophyta</taxon>
        <taxon>Magnoliopsida</taxon>
        <taxon>eudicotyledons</taxon>
        <taxon>Gunneridae</taxon>
        <taxon>Pentapetalae</taxon>
        <taxon>rosids</taxon>
        <taxon>fabids</taxon>
        <taxon>Rosales</taxon>
        <taxon>Rosaceae</taxon>
        <taxon>Amygdaloideae</taxon>
        <taxon>Maleae</taxon>
        <taxon>Malus</taxon>
    </lineage>
</organism>
<name>A0A498JTP6_MALDO</name>
<feature type="compositionally biased region" description="Polar residues" evidence="1">
    <location>
        <begin position="13"/>
        <end position="26"/>
    </location>
</feature>
<evidence type="ECO:0000313" key="3">
    <source>
        <dbReference type="EMBL" id="RXI03524.1"/>
    </source>
</evidence>
<gene>
    <name evidence="3" type="ORF">DVH24_004176</name>
    <name evidence="2" type="ORF">DVH24_010642</name>
</gene>
<dbReference type="Proteomes" id="UP000290289">
    <property type="component" value="Chromosome 3"/>
</dbReference>
<evidence type="ECO:0000256" key="1">
    <source>
        <dbReference type="SAM" id="MobiDB-lite"/>
    </source>
</evidence>
<evidence type="ECO:0000313" key="2">
    <source>
        <dbReference type="EMBL" id="RXH98317.1"/>
    </source>
</evidence>
<protein>
    <submittedName>
        <fullName evidence="2">Uncharacterized protein</fullName>
    </submittedName>
</protein>
<dbReference type="EMBL" id="RDQH01000329">
    <property type="protein sequence ID" value="RXI03524.1"/>
    <property type="molecule type" value="Genomic_DNA"/>
</dbReference>
<dbReference type="Proteomes" id="UP000290289">
    <property type="component" value="Chromosome 5"/>
</dbReference>
<sequence length="201" mass="21912">MKMSHLITRRRSVTNAPPTLSASTAPCVSAPLNGEPTPFIEATPTASQVPVSSTSSVSVHPLSARRPHRRRREPDPYDHTSSASRVEGEASQPAKKKTRGPSRMLKPAQSVRLTGSKIKIEYDPVHRGAATAQQHSIVVSSCGVVIKQNCPMQWEKWAEIPDRTKDLVRDKLSMTGLQISLPVVPDLATPSTFEPLHPTDT</sequence>
<dbReference type="AlphaFoldDB" id="A0A498JTP6"/>
<reference evidence="2 4" key="1">
    <citation type="submission" date="2018-10" db="EMBL/GenBank/DDBJ databases">
        <title>A high-quality apple genome assembly.</title>
        <authorList>
            <person name="Hu J."/>
        </authorList>
    </citation>
    <scope>NUCLEOTIDE SEQUENCE [LARGE SCALE GENOMIC DNA]</scope>
    <source>
        <strain evidence="4">cv. HFTH1</strain>
        <tissue evidence="2">Young leaf</tissue>
    </source>
</reference>
<dbReference type="EMBL" id="RDQH01000331">
    <property type="protein sequence ID" value="RXH98317.1"/>
    <property type="molecule type" value="Genomic_DNA"/>
</dbReference>
<feature type="region of interest" description="Disordered" evidence="1">
    <location>
        <begin position="1"/>
        <end position="107"/>
    </location>
</feature>